<evidence type="ECO:0000313" key="2">
    <source>
        <dbReference type="EMBL" id="MFD1152595.1"/>
    </source>
</evidence>
<keyword evidence="3" id="KW-1185">Reference proteome</keyword>
<protein>
    <submittedName>
        <fullName evidence="2">Uncharacterized protein</fullName>
    </submittedName>
</protein>
<gene>
    <name evidence="2" type="ORF">ACFQ3T_36125</name>
</gene>
<organism evidence="2 3">
    <name type="scientific">Saccharothrix hoggarensis</name>
    <dbReference type="NCBI Taxonomy" id="913853"/>
    <lineage>
        <taxon>Bacteria</taxon>
        <taxon>Bacillati</taxon>
        <taxon>Actinomycetota</taxon>
        <taxon>Actinomycetes</taxon>
        <taxon>Pseudonocardiales</taxon>
        <taxon>Pseudonocardiaceae</taxon>
        <taxon>Saccharothrix</taxon>
    </lineage>
</organism>
<accession>A0ABW3R7A4</accession>
<dbReference type="RefSeq" id="WP_380730591.1">
    <property type="nucleotide sequence ID" value="NZ_JBHTLK010000443.1"/>
</dbReference>
<evidence type="ECO:0000313" key="3">
    <source>
        <dbReference type="Proteomes" id="UP001597168"/>
    </source>
</evidence>
<dbReference type="Proteomes" id="UP001597168">
    <property type="component" value="Unassembled WGS sequence"/>
</dbReference>
<comment type="caution">
    <text evidence="2">The sequence shown here is derived from an EMBL/GenBank/DDBJ whole genome shotgun (WGS) entry which is preliminary data.</text>
</comment>
<dbReference type="EMBL" id="JBHTLK010000443">
    <property type="protein sequence ID" value="MFD1152595.1"/>
    <property type="molecule type" value="Genomic_DNA"/>
</dbReference>
<name>A0ABW3R7A4_9PSEU</name>
<feature type="region of interest" description="Disordered" evidence="1">
    <location>
        <begin position="52"/>
        <end position="84"/>
    </location>
</feature>
<reference evidence="3" key="1">
    <citation type="journal article" date="2019" name="Int. J. Syst. Evol. Microbiol.">
        <title>The Global Catalogue of Microorganisms (GCM) 10K type strain sequencing project: providing services to taxonomists for standard genome sequencing and annotation.</title>
        <authorList>
            <consortium name="The Broad Institute Genomics Platform"/>
            <consortium name="The Broad Institute Genome Sequencing Center for Infectious Disease"/>
            <person name="Wu L."/>
            <person name="Ma J."/>
        </authorList>
    </citation>
    <scope>NUCLEOTIDE SEQUENCE [LARGE SCALE GENOMIC DNA]</scope>
    <source>
        <strain evidence="3">CCUG 60214</strain>
    </source>
</reference>
<proteinExistence type="predicted"/>
<evidence type="ECO:0000256" key="1">
    <source>
        <dbReference type="SAM" id="MobiDB-lite"/>
    </source>
</evidence>
<feature type="compositionally biased region" description="Basic and acidic residues" evidence="1">
    <location>
        <begin position="62"/>
        <end position="84"/>
    </location>
</feature>
<sequence>MKIRLELTPDEVAAGAVEALREIYDVHEVSRPYRNRGNSVLVRVYVTAAYPPAPRPVRARATRTDQPTRRTPIRRPDTPRELEP</sequence>